<evidence type="ECO:0000313" key="2">
    <source>
        <dbReference type="EMBL" id="QOV06097.1"/>
    </source>
</evidence>
<organism evidence="2 3">
    <name type="scientific">Rhizobium phage Pasto</name>
    <dbReference type="NCBI Taxonomy" id="2767575"/>
    <lineage>
        <taxon>Viruses</taxon>
        <taxon>Duplodnaviria</taxon>
        <taxon>Heunggongvirae</taxon>
        <taxon>Uroviricota</taxon>
        <taxon>Caudoviricetes</taxon>
        <taxon>Autographivirales</taxon>
        <taxon>Autographivirales incertae sedis</taxon>
        <taxon>Pastovirus</taxon>
        <taxon>Pastovirus pasto</taxon>
    </lineage>
</organism>
<proteinExistence type="predicted"/>
<protein>
    <submittedName>
        <fullName evidence="2">DNA binding protein</fullName>
    </submittedName>
</protein>
<sequence length="81" mass="9289">MSNFKTVNALPMRTLILNHLLEGNSISNVEAQALWRCRALPKRINEIKAEGYPILRERRADSTGQNYVRYSIDLKAMEARA</sequence>
<evidence type="ECO:0000259" key="1">
    <source>
        <dbReference type="Pfam" id="PF14090"/>
    </source>
</evidence>
<name>A0A7S6R811_9CAUD</name>
<feature type="domain" description="Winged helix-turn-helix" evidence="1">
    <location>
        <begin position="14"/>
        <end position="71"/>
    </location>
</feature>
<dbReference type="EMBL" id="MT708545">
    <property type="protein sequence ID" value="QOV06097.1"/>
    <property type="molecule type" value="Genomic_DNA"/>
</dbReference>
<dbReference type="Pfam" id="PF14090">
    <property type="entry name" value="HTH_39"/>
    <property type="match status" value="1"/>
</dbReference>
<dbReference type="Proteomes" id="UP000593603">
    <property type="component" value="Segment"/>
</dbReference>
<gene>
    <name evidence="2" type="ORF">CPT_Pasto_023</name>
</gene>
<accession>A0A7S6R811</accession>
<evidence type="ECO:0000313" key="3">
    <source>
        <dbReference type="Proteomes" id="UP000593603"/>
    </source>
</evidence>
<dbReference type="InterPro" id="IPR055245">
    <property type="entry name" value="HTH_proteobacteria"/>
</dbReference>
<reference evidence="2 3" key="1">
    <citation type="submission" date="2020-07" db="EMBL/GenBank/DDBJ databases">
        <title>Complete genome sequence of Rhizobium japonicum phage Pasto.</title>
        <authorList>
            <person name="Manuel N.S."/>
            <person name="Ravindran A."/>
            <person name="Newkirk H."/>
            <person name="Gonzalez C."/>
            <person name="Young R."/>
            <person name="Liu M."/>
        </authorList>
    </citation>
    <scope>NUCLEOTIDE SEQUENCE [LARGE SCALE GENOMIC DNA]</scope>
</reference>
<keyword evidence="3" id="KW-1185">Reference proteome</keyword>